<feature type="binding site" evidence="7">
    <location>
        <begin position="207"/>
        <end position="211"/>
    </location>
    <ligand>
        <name>ATP</name>
        <dbReference type="ChEBI" id="CHEBI:30616"/>
    </ligand>
</feature>
<keyword evidence="5 7" id="KW-0418">Kinase</keyword>
<dbReference type="GO" id="GO:0016301">
    <property type="term" value="F:kinase activity"/>
    <property type="evidence" value="ECO:0007669"/>
    <property type="project" value="UniProtKB-KW"/>
</dbReference>
<feature type="site" description="Transition state stabilizer" evidence="7">
    <location>
        <position position="179"/>
    </location>
</feature>
<evidence type="ECO:0000256" key="5">
    <source>
        <dbReference type="ARBA" id="ARBA00022777"/>
    </source>
</evidence>
<evidence type="ECO:0000256" key="3">
    <source>
        <dbReference type="ARBA" id="ARBA00022679"/>
    </source>
</evidence>
<dbReference type="PANTHER" id="PTHR21060:SF15">
    <property type="entry name" value="ACETATE KINASE-RELATED"/>
    <property type="match status" value="1"/>
</dbReference>
<keyword evidence="6 7" id="KW-0067">ATP-binding</keyword>
<feature type="site" description="Transition state stabilizer" evidence="7">
    <location>
        <position position="240"/>
    </location>
</feature>
<organism evidence="9 10">
    <name type="scientific">Jutongia hominis</name>
    <dbReference type="NCBI Taxonomy" id="2763664"/>
    <lineage>
        <taxon>Bacteria</taxon>
        <taxon>Bacillati</taxon>
        <taxon>Bacillota</taxon>
        <taxon>Clostridia</taxon>
        <taxon>Lachnospirales</taxon>
        <taxon>Lachnospiraceae</taxon>
        <taxon>Jutongia</taxon>
    </lineage>
</organism>
<evidence type="ECO:0000313" key="9">
    <source>
        <dbReference type="EMBL" id="MBC8557440.1"/>
    </source>
</evidence>
<feature type="binding site" evidence="7">
    <location>
        <position position="15"/>
    </location>
    <ligand>
        <name>ATP</name>
        <dbReference type="ChEBI" id="CHEBI:30616"/>
    </ligand>
</feature>
<dbReference type="InterPro" id="IPR043129">
    <property type="entry name" value="ATPase_NBD"/>
</dbReference>
<feature type="active site" description="Proton donor/acceptor" evidence="7">
    <location>
        <position position="147"/>
    </location>
</feature>
<keyword evidence="7" id="KW-0460">Magnesium</keyword>
<keyword evidence="10" id="KW-1185">Reference proteome</keyword>
<evidence type="ECO:0000256" key="1">
    <source>
        <dbReference type="ARBA" id="ARBA00008748"/>
    </source>
</evidence>
<evidence type="ECO:0000256" key="8">
    <source>
        <dbReference type="RuleBase" id="RU003835"/>
    </source>
</evidence>
<name>A0ABR7MUG8_9FIRM</name>
<gene>
    <name evidence="7" type="primary">ackA</name>
    <name evidence="9" type="ORF">H8700_06945</name>
</gene>
<comment type="cofactor">
    <cofactor evidence="7">
        <name>Mg(2+)</name>
        <dbReference type="ChEBI" id="CHEBI:18420"/>
    </cofactor>
    <cofactor evidence="7">
        <name>Mn(2+)</name>
        <dbReference type="ChEBI" id="CHEBI:29035"/>
    </cofactor>
    <text evidence="7">Mg(2+). Can also accept Mn(2+).</text>
</comment>
<evidence type="ECO:0000256" key="6">
    <source>
        <dbReference type="ARBA" id="ARBA00022840"/>
    </source>
</evidence>
<dbReference type="Pfam" id="PF00871">
    <property type="entry name" value="Acetate_kinase"/>
    <property type="match status" value="1"/>
</dbReference>
<protein>
    <recommendedName>
        <fullName evidence="7">Acetate kinase</fullName>
        <ecNumber evidence="7">2.7.2.1</ecNumber>
    </recommendedName>
    <alternativeName>
        <fullName evidence="7">Acetokinase</fullName>
    </alternativeName>
</protein>
<feature type="binding site" evidence="7">
    <location>
        <begin position="282"/>
        <end position="284"/>
    </location>
    <ligand>
        <name>ATP</name>
        <dbReference type="ChEBI" id="CHEBI:30616"/>
    </ligand>
</feature>
<evidence type="ECO:0000256" key="7">
    <source>
        <dbReference type="HAMAP-Rule" id="MF_00020"/>
    </source>
</evidence>
<dbReference type="PRINTS" id="PR00471">
    <property type="entry name" value="ACETATEKNASE"/>
</dbReference>
<comment type="function">
    <text evidence="7">Catalyzes the formation of acetyl phosphate from acetate and ATP. Can also catalyze the reverse reaction.</text>
</comment>
<comment type="subunit">
    <text evidence="7">Homodimer.</text>
</comment>
<dbReference type="PROSITE" id="PS01075">
    <property type="entry name" value="ACETATE_KINASE_1"/>
    <property type="match status" value="1"/>
</dbReference>
<dbReference type="HAMAP" id="MF_00020">
    <property type="entry name" value="Acetate_kinase"/>
    <property type="match status" value="1"/>
</dbReference>
<evidence type="ECO:0000256" key="2">
    <source>
        <dbReference type="ARBA" id="ARBA00022490"/>
    </source>
</evidence>
<dbReference type="PANTHER" id="PTHR21060">
    <property type="entry name" value="ACETATE KINASE"/>
    <property type="match status" value="1"/>
</dbReference>
<proteinExistence type="inferred from homology"/>
<comment type="caution">
    <text evidence="7">Lacks conserved residue(s) required for the propagation of feature annotation.</text>
</comment>
<feature type="binding site" evidence="7">
    <location>
        <position position="90"/>
    </location>
    <ligand>
        <name>substrate</name>
    </ligand>
</feature>
<evidence type="ECO:0000313" key="10">
    <source>
        <dbReference type="Proteomes" id="UP000637513"/>
    </source>
</evidence>
<dbReference type="CDD" id="cd24010">
    <property type="entry name" value="ASKHA_NBD_AcK_PK"/>
    <property type="match status" value="1"/>
</dbReference>
<dbReference type="EMBL" id="JACRSW010000027">
    <property type="protein sequence ID" value="MBC8557440.1"/>
    <property type="molecule type" value="Genomic_DNA"/>
</dbReference>
<feature type="binding site" evidence="7">
    <location>
        <position position="8"/>
    </location>
    <ligand>
        <name>Mg(2+)</name>
        <dbReference type="ChEBI" id="CHEBI:18420"/>
    </ligand>
</feature>
<comment type="similarity">
    <text evidence="1 7 8">Belongs to the acetokinase family.</text>
</comment>
<comment type="catalytic activity">
    <reaction evidence="7">
        <text>acetate + ATP = acetyl phosphate + ADP</text>
        <dbReference type="Rhea" id="RHEA:11352"/>
        <dbReference type="ChEBI" id="CHEBI:22191"/>
        <dbReference type="ChEBI" id="CHEBI:30089"/>
        <dbReference type="ChEBI" id="CHEBI:30616"/>
        <dbReference type="ChEBI" id="CHEBI:456216"/>
        <dbReference type="EC" id="2.7.2.1"/>
    </reaction>
</comment>
<dbReference type="InterPro" id="IPR023865">
    <property type="entry name" value="Aliphatic_acid_kinase_CS"/>
</dbReference>
<dbReference type="PIRSF" id="PIRSF000722">
    <property type="entry name" value="Acetate_prop_kin"/>
    <property type="match status" value="1"/>
</dbReference>
<comment type="pathway">
    <text evidence="7">Metabolic intermediate biosynthesis; acetyl-CoA biosynthesis; acetyl-CoA from acetate: step 1/2.</text>
</comment>
<keyword evidence="7" id="KW-0479">Metal-binding</keyword>
<feature type="binding site" evidence="7">
    <location>
        <position position="383"/>
    </location>
    <ligand>
        <name>Mg(2+)</name>
        <dbReference type="ChEBI" id="CHEBI:18420"/>
    </ligand>
</feature>
<dbReference type="Gene3D" id="3.30.420.40">
    <property type="match status" value="2"/>
</dbReference>
<keyword evidence="4 7" id="KW-0547">Nucleotide-binding</keyword>
<comment type="caution">
    <text evidence="9">The sequence shown here is derived from an EMBL/GenBank/DDBJ whole genome shotgun (WGS) entry which is preliminary data.</text>
</comment>
<dbReference type="Proteomes" id="UP000637513">
    <property type="component" value="Unassembled WGS sequence"/>
</dbReference>
<reference evidence="9 10" key="1">
    <citation type="submission" date="2020-08" db="EMBL/GenBank/DDBJ databases">
        <title>Genome public.</title>
        <authorList>
            <person name="Liu C."/>
            <person name="Sun Q."/>
        </authorList>
    </citation>
    <scope>NUCLEOTIDE SEQUENCE [LARGE SCALE GENOMIC DNA]</scope>
    <source>
        <strain evidence="9 10">BX3</strain>
    </source>
</reference>
<accession>A0ABR7MUG8</accession>
<dbReference type="SUPFAM" id="SSF53067">
    <property type="entry name" value="Actin-like ATPase domain"/>
    <property type="match status" value="2"/>
</dbReference>
<sequence>MMKILVVNCGSSSLKFQLIDSETEQVSASGLCERIGLDGSITYKKNGEKYQETIDLPNHGVALKKVLDSLLDEKIGVIKSLKEIDAVGHRLVHGGEKFSSSVVITEEVIKEIETCNDLAPLHNPANILGVRACQEVMPGVPNVAVFDTAFHQTMPKKAYLYGLPKEYYEKYGVRRYGFHGTSHSFVSKRLAEIAGLDINHSKMIICHIGSGASISAVKDGKSIDTSMGMTPLEGLMMGTRSGDIDPAIIEYICKKENISVEEMTMILNKKSGALGLSGISNDYRDLIESRNSGNEDAKNAIEVMVYRVIKYIGAYYVALGGADAIALTAGAGENNAEIRAMIMSGLSALGVVMDEKANAVRGVEELLTKPESKIPVYVIPTNEELAIARETARLTK</sequence>
<dbReference type="InterPro" id="IPR004372">
    <property type="entry name" value="Ac/propionate_kinase"/>
</dbReference>
<dbReference type="PROSITE" id="PS01076">
    <property type="entry name" value="ACETATE_KINASE_2"/>
    <property type="match status" value="1"/>
</dbReference>
<keyword evidence="3 7" id="KW-0808">Transferase</keyword>
<comment type="subcellular location">
    <subcellularLocation>
        <location evidence="7">Cytoplasm</location>
    </subcellularLocation>
</comment>
<keyword evidence="2 7" id="KW-0963">Cytoplasm</keyword>
<dbReference type="InterPro" id="IPR000890">
    <property type="entry name" value="Aliphatic_acid_kin_short-chain"/>
</dbReference>
<dbReference type="NCBIfam" id="TIGR00016">
    <property type="entry name" value="ackA"/>
    <property type="match status" value="1"/>
</dbReference>
<evidence type="ECO:0000256" key="4">
    <source>
        <dbReference type="ARBA" id="ARBA00022741"/>
    </source>
</evidence>
<dbReference type="EC" id="2.7.2.1" evidence="7"/>